<dbReference type="AlphaFoldDB" id="A0A8S1F8K5"/>
<evidence type="ECO:0000313" key="2">
    <source>
        <dbReference type="EMBL" id="CAB3410181.1"/>
    </source>
</evidence>
<name>A0A8S1F8K5_9PELO</name>
<comment type="caution">
    <text evidence="2">The sequence shown here is derived from an EMBL/GenBank/DDBJ whole genome shotgun (WGS) entry which is preliminary data.</text>
</comment>
<evidence type="ECO:0000256" key="1">
    <source>
        <dbReference type="SAM" id="MobiDB-lite"/>
    </source>
</evidence>
<dbReference type="EMBL" id="CADEPM010000010">
    <property type="protein sequence ID" value="CAB3410181.1"/>
    <property type="molecule type" value="Genomic_DNA"/>
</dbReference>
<sequence>MFGEQIRSKMGLKNQQQPKTTESGADPKWNGTKTQILTENQLTSKAREEAVNFRFNTAAVNAPQQNDKMRRSHWGFQHYSLTNEQVDFTASRSFGSSASTVTTASSNSARLTAALTIAEATSEIEMPDGCKTRSLTVPLVDEKSKEQQKRIVSMFDSRVLPLIKNTVKQLMGNAEKMERYHLTRRLYKYFAVRENIRTRCFPVPLEDFEKINKMLVDILTSINRKVVRDKIDPLTAIDMILKRKPSAAIAYP</sequence>
<reference evidence="2 3" key="1">
    <citation type="submission" date="2020-04" db="EMBL/GenBank/DDBJ databases">
        <authorList>
            <person name="Laetsch R D."/>
            <person name="Stevens L."/>
            <person name="Kumar S."/>
            <person name="Blaxter L. M."/>
        </authorList>
    </citation>
    <scope>NUCLEOTIDE SEQUENCE [LARGE SCALE GENOMIC DNA]</scope>
</reference>
<keyword evidence="3" id="KW-1185">Reference proteome</keyword>
<proteinExistence type="predicted"/>
<feature type="compositionally biased region" description="Polar residues" evidence="1">
    <location>
        <begin position="13"/>
        <end position="23"/>
    </location>
</feature>
<feature type="region of interest" description="Disordered" evidence="1">
    <location>
        <begin position="1"/>
        <end position="33"/>
    </location>
</feature>
<evidence type="ECO:0000313" key="3">
    <source>
        <dbReference type="Proteomes" id="UP000494206"/>
    </source>
</evidence>
<gene>
    <name evidence="2" type="ORF">CBOVIS_LOCUS11739</name>
</gene>
<accession>A0A8S1F8K5</accession>
<dbReference type="Proteomes" id="UP000494206">
    <property type="component" value="Unassembled WGS sequence"/>
</dbReference>
<protein>
    <submittedName>
        <fullName evidence="2">Uncharacterized protein</fullName>
    </submittedName>
</protein>
<organism evidence="2 3">
    <name type="scientific">Caenorhabditis bovis</name>
    <dbReference type="NCBI Taxonomy" id="2654633"/>
    <lineage>
        <taxon>Eukaryota</taxon>
        <taxon>Metazoa</taxon>
        <taxon>Ecdysozoa</taxon>
        <taxon>Nematoda</taxon>
        <taxon>Chromadorea</taxon>
        <taxon>Rhabditida</taxon>
        <taxon>Rhabditina</taxon>
        <taxon>Rhabditomorpha</taxon>
        <taxon>Rhabditoidea</taxon>
        <taxon>Rhabditidae</taxon>
        <taxon>Peloderinae</taxon>
        <taxon>Caenorhabditis</taxon>
    </lineage>
</organism>